<feature type="region of interest" description="Disordered" evidence="1">
    <location>
        <begin position="105"/>
        <end position="171"/>
    </location>
</feature>
<feature type="compositionally biased region" description="Low complexity" evidence="1">
    <location>
        <begin position="144"/>
        <end position="160"/>
    </location>
</feature>
<dbReference type="Proteomes" id="UP000824890">
    <property type="component" value="Unassembled WGS sequence"/>
</dbReference>
<evidence type="ECO:0000313" key="2">
    <source>
        <dbReference type="EMBL" id="KAH0876063.1"/>
    </source>
</evidence>
<protein>
    <submittedName>
        <fullName evidence="2">Uncharacterized protein</fullName>
    </submittedName>
</protein>
<sequence length="2160" mass="236370">MDFHGMNRKNLQILCKKHGIPANLKNIEMANRLASLIFQVIANDPQFFLLFWFSILVIKEDEETVTETKEEEANLVASRKAKKVRFSHETDNQIFEFTRSVKKSVRTRRSRGQDGDAKAPPQPGGGIELRRSKRSVSKGIGSNGDDVSNSISGIGSSGSVQEEDGRRSTRLAGKIEKSCVEGGTSKSVALLPAAKRSKRIGSGGSSTQEEGKDIDLNAPERFEDRDVQGGKRSRRLAAKTEKSFEEGGTSKLVALVPDAKRSKRIGSGGSTQEEGKDTDLNAPERFEDRDVQGGKRSRRLAAKTEKSFEEGGTSKLVALVPDAKRSKRIGSGGSTQEEGKDTDLNAPERFEDRDVQGGRRSRRLAAKTEKSSEEGGMSKSVTLLPAAKRSKELVDVVNKEDEREIGEPNRKGGGSKVEMVRRRSMRFVNEQTSAQDQRRSVRLKASVENTSMGQAKNDSVKASRVVKGNLVDKKTDENLVKSKRVTRNMKRGRSGEPEVDIGAASNQSNLTPKKTLNEFVHFEQEEACGADVKAGGSSKNQECIKDKPQGIIITEDSPSFSQAKAAEPVRMLEKVLDPTLDKSDDSSQRSNIREINCERMEEECEEKLERETVSMPLMEEEKEEVSPRSLSSPKDKLHVPTGHIIVKDSASTVIAEESTKTKDETLIYSPESELKETSSIAKLANVEGSLENSTERWKEIHSGKDDEKGSLENVQAENLHGNVSECNTESSSAEEEMEISKIGGLSVAHCVNLIPEKLLGEYSQLEPEEAERPNVEARSSSQKVKKIVAQEFVKDKPQEVADDSPSTSETKATEPTVISENVLDSTRTVSGETSAVRNSHELNSEVLEEGREEKHELAMTKKDQVETSSLSEFLTERSEVKTCLDNRITSCSLSVEATLSPASVQLAMSNPEADLGVPTGNDIVSTVITKEETLILTPTSELKEDNAGAKISKVEAILGNSAECCKEDEKGSLEKDVQAENLHVNFSECITEKSSSEEVEISKDGCKSANLTPEKLLDTYTQLVPEEAGGPNVEIRSSSKRMKTVSSECLKENPQGMAEESPSTFVTKTAETLMMSENVSVDISPVGNTQELYPELTDEEREEKQELDIVLVAETEKEKKKASSSSELFVETTPPPPSLVQIAVSNPESELSVPTRHILVKDIVSVVIAEEDIKTEEVPKSVQSFVAKFAETDAVLENSAECSNKSLSIKYDGKGSLEKEKQSAKRHGNFSEYNAENSNAEEEADICKVGRISAGHGVYREKLDEVEDESLMKSVQTISSERGCEPNPLVLSGSLSTEFASHSHKEENVSECLEEEEMKALSQPTPINKAASNELDSSSLFTTPERNLMLMEQLSESGKICEAHIVTQHNDEAVESVVFTTPEKVLLLGDSGLDEVGKEEEHTTTDFPDESDILNTSQNEAFNEGERIEVELHDEPNITASPLRQSSVGDFKEDRNERNEENRTVELHCESGTCTGQDKHDGAENSGGNKDMELYEESVVFTGLEERHELFGDSREDELNMDAQFYDEAGLSTEMHKDLPLADPELGKAGWLEINNDDKSGSLEGRLLNGDSEQKKTKKAPAEFHDESAVPSIPERHPFPEESEQEEAAKSEENNALESQADCDNFTAANVNAKSHDMSDVLTASESHSIMGAFEPDGKENKDVELLGESNISTNEESGQDGKIKYNTAATCEESSFFISPERRHHLGNTEPHTAGKQERKEVEFKDESTFFTRLETRLLLGESTQDRLDNGKSGSAKYQSHHASSPKVILKDDSVARECQVAAPDFRENTIVDSSGSIASKVSYSHEFSAGEVSAGAEFMPKASQAKNVAGLDAIQGTSKQSRGNSPHVDTCHTMGADTIMDAERNVSLSSYVLSLPAEGNSETIGEISNHIEVAGTCSLVSEESGPSTDIQNQIHDAVEELPVTDELIDAKLTKNTQSDSETIGLPDEGDSKSIVENPSQLEITGTCSMVSERSTPPMDNQNHINDALNEELAVTDNSKADELIEAKVTKNVDSSGGSDVSGKTCVLAGTEDEHLGYNSEVTDHVDTAFENDISLTPDGSTLQKNRNEEAAADDEMVNGKATPSPEEALVKPSDNIGESGTLSEKRVTREPILIYRTQAKPKWHDMKENAPNSKIVDNLNVTAPRTSKRQPLQDLRKN</sequence>
<feature type="compositionally biased region" description="Basic and acidic residues" evidence="1">
    <location>
        <begin position="337"/>
        <end position="357"/>
    </location>
</feature>
<feature type="region of interest" description="Disordered" evidence="1">
    <location>
        <begin position="618"/>
        <end position="637"/>
    </location>
</feature>
<feature type="compositionally biased region" description="Basic and acidic residues" evidence="1">
    <location>
        <begin position="1572"/>
        <end position="1600"/>
    </location>
</feature>
<feature type="region of interest" description="Disordered" evidence="1">
    <location>
        <begin position="195"/>
        <end position="469"/>
    </location>
</feature>
<gene>
    <name evidence="2" type="ORF">HID58_073425</name>
</gene>
<feature type="compositionally biased region" description="Basic and acidic residues" evidence="1">
    <location>
        <begin position="838"/>
        <end position="849"/>
    </location>
</feature>
<feature type="region of interest" description="Disordered" evidence="1">
    <location>
        <begin position="487"/>
        <end position="510"/>
    </location>
</feature>
<feature type="region of interest" description="Disordered" evidence="1">
    <location>
        <begin position="2124"/>
        <end position="2160"/>
    </location>
</feature>
<feature type="region of interest" description="Disordered" evidence="1">
    <location>
        <begin position="686"/>
        <end position="735"/>
    </location>
</feature>
<keyword evidence="3" id="KW-1185">Reference proteome</keyword>
<feature type="compositionally biased region" description="Basic and acidic residues" evidence="1">
    <location>
        <begin position="389"/>
        <end position="410"/>
    </location>
</feature>
<feature type="region of interest" description="Disordered" evidence="1">
    <location>
        <begin position="1697"/>
        <end position="1722"/>
    </location>
</feature>
<feature type="compositionally biased region" description="Basic and acidic residues" evidence="1">
    <location>
        <begin position="1450"/>
        <end position="1469"/>
    </location>
</feature>
<organism evidence="2 3">
    <name type="scientific">Brassica napus</name>
    <name type="common">Rape</name>
    <dbReference type="NCBI Taxonomy" id="3708"/>
    <lineage>
        <taxon>Eukaryota</taxon>
        <taxon>Viridiplantae</taxon>
        <taxon>Streptophyta</taxon>
        <taxon>Embryophyta</taxon>
        <taxon>Tracheophyta</taxon>
        <taxon>Spermatophyta</taxon>
        <taxon>Magnoliopsida</taxon>
        <taxon>eudicotyledons</taxon>
        <taxon>Gunneridae</taxon>
        <taxon>Pentapetalae</taxon>
        <taxon>rosids</taxon>
        <taxon>malvids</taxon>
        <taxon>Brassicales</taxon>
        <taxon>Brassicaceae</taxon>
        <taxon>Brassiceae</taxon>
        <taxon>Brassica</taxon>
    </lineage>
</organism>
<feature type="region of interest" description="Disordered" evidence="1">
    <location>
        <begin position="1937"/>
        <end position="1956"/>
    </location>
</feature>
<feature type="compositionally biased region" description="Polar residues" evidence="1">
    <location>
        <begin position="1753"/>
        <end position="1764"/>
    </location>
</feature>
<feature type="compositionally biased region" description="Basic and acidic residues" evidence="1">
    <location>
        <begin position="693"/>
        <end position="710"/>
    </location>
</feature>
<feature type="region of interest" description="Disordered" evidence="1">
    <location>
        <begin position="829"/>
        <end position="849"/>
    </location>
</feature>
<accession>A0ABQ7Z7B8</accession>
<evidence type="ECO:0000313" key="3">
    <source>
        <dbReference type="Proteomes" id="UP000824890"/>
    </source>
</evidence>
<feature type="region of interest" description="Disordered" evidence="1">
    <location>
        <begin position="1434"/>
        <end position="1491"/>
    </location>
</feature>
<feature type="compositionally biased region" description="Basic and acidic residues" evidence="1">
    <location>
        <begin position="273"/>
        <end position="293"/>
    </location>
</feature>
<proteinExistence type="predicted"/>
<feature type="compositionally biased region" description="Basic and acidic residues" evidence="1">
    <location>
        <begin position="209"/>
        <end position="229"/>
    </location>
</feature>
<feature type="region of interest" description="Disordered" evidence="1">
    <location>
        <begin position="1214"/>
        <end position="1242"/>
    </location>
</feature>
<feature type="region of interest" description="Disordered" evidence="1">
    <location>
        <begin position="1552"/>
        <end position="1623"/>
    </location>
</feature>
<comment type="caution">
    <text evidence="2">The sequence shown here is derived from an EMBL/GenBank/DDBJ whole genome shotgun (WGS) entry which is preliminary data.</text>
</comment>
<feature type="compositionally biased region" description="Polar residues" evidence="1">
    <location>
        <begin position="1438"/>
        <end position="1448"/>
    </location>
</feature>
<name>A0ABQ7Z7B8_BRANA</name>
<reference evidence="2 3" key="1">
    <citation type="submission" date="2021-05" db="EMBL/GenBank/DDBJ databases">
        <title>Genome Assembly of Synthetic Allotetraploid Brassica napus Reveals Homoeologous Exchanges between Subgenomes.</title>
        <authorList>
            <person name="Davis J.T."/>
        </authorList>
    </citation>
    <scope>NUCLEOTIDE SEQUENCE [LARGE SCALE GENOMIC DNA]</scope>
    <source>
        <strain evidence="3">cv. Da-Ae</strain>
        <tissue evidence="2">Seedling</tissue>
    </source>
</reference>
<feature type="compositionally biased region" description="Polar residues" evidence="1">
    <location>
        <begin position="447"/>
        <end position="457"/>
    </location>
</feature>
<feature type="region of interest" description="Disordered" evidence="1">
    <location>
        <begin position="793"/>
        <end position="815"/>
    </location>
</feature>
<evidence type="ECO:0000256" key="1">
    <source>
        <dbReference type="SAM" id="MobiDB-lite"/>
    </source>
</evidence>
<feature type="compositionally biased region" description="Basic and acidic residues" evidence="1">
    <location>
        <begin position="1214"/>
        <end position="1223"/>
    </location>
</feature>
<dbReference type="EMBL" id="JAGKQM010000016">
    <property type="protein sequence ID" value="KAH0876063.1"/>
    <property type="molecule type" value="Genomic_DNA"/>
</dbReference>
<feature type="region of interest" description="Disordered" evidence="1">
    <location>
        <begin position="1746"/>
        <end position="1766"/>
    </location>
</feature>